<dbReference type="PATRIC" id="fig|888818.3.peg.14"/>
<evidence type="ECO:0000256" key="7">
    <source>
        <dbReference type="SAM" id="Phobius"/>
    </source>
</evidence>
<evidence type="ECO:0000256" key="6">
    <source>
        <dbReference type="ARBA" id="ARBA00023136"/>
    </source>
</evidence>
<evidence type="ECO:0000313" key="10">
    <source>
        <dbReference type="Proteomes" id="UP000004826"/>
    </source>
</evidence>
<keyword evidence="2" id="KW-0328">Glycosyltransferase</keyword>
<feature type="transmembrane region" description="Helical" evidence="7">
    <location>
        <begin position="6"/>
        <end position="26"/>
    </location>
</feature>
<proteinExistence type="predicted"/>
<evidence type="ECO:0000256" key="2">
    <source>
        <dbReference type="ARBA" id="ARBA00022676"/>
    </source>
</evidence>
<feature type="transmembrane region" description="Helical" evidence="7">
    <location>
        <begin position="164"/>
        <end position="186"/>
    </location>
</feature>
<organism evidence="9 10">
    <name type="scientific">Streptococcus sanguinis SK408</name>
    <dbReference type="NCBI Taxonomy" id="888818"/>
    <lineage>
        <taxon>Bacteria</taxon>
        <taxon>Bacillati</taxon>
        <taxon>Bacillota</taxon>
        <taxon>Bacilli</taxon>
        <taxon>Lactobacillales</taxon>
        <taxon>Streptococcaceae</taxon>
        <taxon>Streptococcus</taxon>
    </lineage>
</organism>
<reference evidence="9 10" key="1">
    <citation type="submission" date="2011-02" db="EMBL/GenBank/DDBJ databases">
        <authorList>
            <person name="Muzny D."/>
            <person name="Qin X."/>
            <person name="Deng J."/>
            <person name="Jiang H."/>
            <person name="Liu Y."/>
            <person name="Qu J."/>
            <person name="Song X.-Z."/>
            <person name="Zhang L."/>
            <person name="Thornton R."/>
            <person name="Coyle M."/>
            <person name="Francisco L."/>
            <person name="Jackson L."/>
            <person name="Javaid M."/>
            <person name="Korchina V."/>
            <person name="Kovar C."/>
            <person name="Mata R."/>
            <person name="Mathew T."/>
            <person name="Ngo R."/>
            <person name="Nguyen L."/>
            <person name="Nguyen N."/>
            <person name="Okwuonu G."/>
            <person name="Ongeri F."/>
            <person name="Pham C."/>
            <person name="Simmons D."/>
            <person name="Wilczek-Boney K."/>
            <person name="Hale W."/>
            <person name="Jakkamsetti A."/>
            <person name="Pham P."/>
            <person name="Ruth R."/>
            <person name="San Lucas F."/>
            <person name="Warren J."/>
            <person name="Zhang J."/>
            <person name="Zhao Z."/>
            <person name="Zhou C."/>
            <person name="Zhu D."/>
            <person name="Lee S."/>
            <person name="Bess C."/>
            <person name="Blankenburg K."/>
            <person name="Forbes L."/>
            <person name="Fu Q."/>
            <person name="Gubbala S."/>
            <person name="Hirani K."/>
            <person name="Jayaseelan J.C."/>
            <person name="Lara F."/>
            <person name="Munidasa M."/>
            <person name="Palculict T."/>
            <person name="Patil S."/>
            <person name="Pu L.-L."/>
            <person name="Saada N."/>
            <person name="Tang L."/>
            <person name="Weissenberger G."/>
            <person name="Zhu Y."/>
            <person name="Hemphill L."/>
            <person name="Shang Y."/>
            <person name="Youmans B."/>
            <person name="Ayvaz T."/>
            <person name="Ross M."/>
            <person name="Santibanez J."/>
            <person name="Aqrawi P."/>
            <person name="Gross S."/>
            <person name="Joshi V."/>
            <person name="Fowler G."/>
            <person name="Nazareth L."/>
            <person name="Reid J."/>
            <person name="Worley K."/>
            <person name="Petrosino J."/>
            <person name="Highlander S."/>
            <person name="Gibbs R."/>
        </authorList>
    </citation>
    <scope>NUCLEOTIDE SEQUENCE [LARGE SCALE GENOMIC DNA]</scope>
    <source>
        <strain evidence="9 10">SK408</strain>
    </source>
</reference>
<gene>
    <name evidence="9" type="ORF">HMPREF9391_0014</name>
</gene>
<evidence type="ECO:0000256" key="3">
    <source>
        <dbReference type="ARBA" id="ARBA00022679"/>
    </source>
</evidence>
<dbReference type="HOGENOM" id="CLU_070074_0_0_9"/>
<dbReference type="GO" id="GO:0006493">
    <property type="term" value="P:protein O-linked glycosylation"/>
    <property type="evidence" value="ECO:0007669"/>
    <property type="project" value="InterPro"/>
</dbReference>
<dbReference type="AlphaFoldDB" id="F2CBY6"/>
<sequence>METSQIITLLSGAGLGAILSAILVFINNSKRNQLDYITGERSEWRKKIENIIEELEGSSSHEGVLARLKSQINPYGYNLEIKNTKSYFMKDGHIWDSIADGKYEDTIYFLELLLKYDWERRKQESKFQYSTVLLRIFQIFLGVFTLYLSYLVAQDLTHNLWSQVALGLLTLSILAIMLQGFVIDVLRINPSRNDKEKMWFFIIFFVTPYFVNLSIGIIYMDLLKNTSIASISFLPICIYEFFYLLLISNRIEDDYIRAIERFLKKPSVNNSKASRLNNDIIRLESKVYSFDNRKMNLESLEKKRRKLKKKLVNKNQPNKFQHPIQFYCFLKNKKRISKLVLRMLN</sequence>
<evidence type="ECO:0000256" key="4">
    <source>
        <dbReference type="ARBA" id="ARBA00022692"/>
    </source>
</evidence>
<evidence type="ECO:0000256" key="5">
    <source>
        <dbReference type="ARBA" id="ARBA00022989"/>
    </source>
</evidence>
<keyword evidence="4 7" id="KW-0812">Transmembrane</keyword>
<dbReference type="InterPro" id="IPR003342">
    <property type="entry name" value="ArnT-like_N"/>
</dbReference>
<feature type="domain" description="ArnT-like N-terminal" evidence="8">
    <location>
        <begin position="111"/>
        <end position="172"/>
    </location>
</feature>
<dbReference type="GO" id="GO:0016020">
    <property type="term" value="C:membrane"/>
    <property type="evidence" value="ECO:0007669"/>
    <property type="project" value="InterPro"/>
</dbReference>
<feature type="transmembrane region" description="Helical" evidence="7">
    <location>
        <begin position="198"/>
        <end position="220"/>
    </location>
</feature>
<keyword evidence="3" id="KW-0808">Transferase</keyword>
<name>F2CBY6_STRSA</name>
<evidence type="ECO:0000256" key="1">
    <source>
        <dbReference type="ARBA" id="ARBA00004127"/>
    </source>
</evidence>
<dbReference type="GO" id="GO:0012505">
    <property type="term" value="C:endomembrane system"/>
    <property type="evidence" value="ECO:0007669"/>
    <property type="project" value="UniProtKB-SubCell"/>
</dbReference>
<feature type="transmembrane region" description="Helical" evidence="7">
    <location>
        <begin position="132"/>
        <end position="152"/>
    </location>
</feature>
<evidence type="ECO:0000313" key="9">
    <source>
        <dbReference type="EMBL" id="EGF19905.1"/>
    </source>
</evidence>
<dbReference type="EMBL" id="AFBE01000001">
    <property type="protein sequence ID" value="EGF19905.1"/>
    <property type="molecule type" value="Genomic_DNA"/>
</dbReference>
<dbReference type="GO" id="GO:0000030">
    <property type="term" value="F:mannosyltransferase activity"/>
    <property type="evidence" value="ECO:0007669"/>
    <property type="project" value="InterPro"/>
</dbReference>
<dbReference type="RefSeq" id="WP_002916894.1">
    <property type="nucleotide sequence ID" value="NZ_GL878559.1"/>
</dbReference>
<keyword evidence="5 7" id="KW-1133">Transmembrane helix</keyword>
<accession>F2CBY6</accession>
<keyword evidence="6 7" id="KW-0472">Membrane</keyword>
<protein>
    <recommendedName>
        <fullName evidence="8">ArnT-like N-terminal domain-containing protein</fullName>
    </recommendedName>
</protein>
<comment type="caution">
    <text evidence="9">The sequence shown here is derived from an EMBL/GenBank/DDBJ whole genome shotgun (WGS) entry which is preliminary data.</text>
</comment>
<evidence type="ECO:0000259" key="8">
    <source>
        <dbReference type="Pfam" id="PF02366"/>
    </source>
</evidence>
<feature type="transmembrane region" description="Helical" evidence="7">
    <location>
        <begin position="226"/>
        <end position="247"/>
    </location>
</feature>
<dbReference type="Pfam" id="PF02366">
    <property type="entry name" value="PMT"/>
    <property type="match status" value="1"/>
</dbReference>
<dbReference type="Proteomes" id="UP000004826">
    <property type="component" value="Unassembled WGS sequence"/>
</dbReference>
<comment type="subcellular location">
    <subcellularLocation>
        <location evidence="1">Endomembrane system</location>
        <topology evidence="1">Multi-pass membrane protein</topology>
    </subcellularLocation>
</comment>